<dbReference type="PANTHER" id="PTHR40621:SF6">
    <property type="entry name" value="AP-1-LIKE TRANSCRIPTION FACTOR YAP1-RELATED"/>
    <property type="match status" value="1"/>
</dbReference>
<protein>
    <submittedName>
        <fullName evidence="5">Basic-leucine zipper transcription factor</fullName>
    </submittedName>
</protein>
<name>A0A162Q3M9_PHYB8</name>
<proteinExistence type="predicted"/>
<dbReference type="GeneID" id="29003988"/>
<dbReference type="InterPro" id="IPR050936">
    <property type="entry name" value="AP-1-like"/>
</dbReference>
<dbReference type="InterPro" id="IPR004827">
    <property type="entry name" value="bZIP"/>
</dbReference>
<dbReference type="SMART" id="SM00338">
    <property type="entry name" value="BRLZ"/>
    <property type="match status" value="1"/>
</dbReference>
<dbReference type="PANTHER" id="PTHR40621">
    <property type="entry name" value="TRANSCRIPTION FACTOR KAPC-RELATED"/>
    <property type="match status" value="1"/>
</dbReference>
<keyword evidence="2" id="KW-0539">Nucleus</keyword>
<dbReference type="CDD" id="cd14688">
    <property type="entry name" value="bZIP_YAP"/>
    <property type="match status" value="1"/>
</dbReference>
<dbReference type="Proteomes" id="UP000077315">
    <property type="component" value="Unassembled WGS sequence"/>
</dbReference>
<dbReference type="SUPFAM" id="SSF57959">
    <property type="entry name" value="Leucine zipper domain"/>
    <property type="match status" value="1"/>
</dbReference>
<dbReference type="Gene3D" id="1.20.5.170">
    <property type="match status" value="1"/>
</dbReference>
<keyword evidence="6" id="KW-1185">Reference proteome</keyword>
<evidence type="ECO:0000256" key="3">
    <source>
        <dbReference type="SAM" id="MobiDB-lite"/>
    </source>
</evidence>
<feature type="domain" description="BZIP" evidence="4">
    <location>
        <begin position="112"/>
        <end position="127"/>
    </location>
</feature>
<reference evidence="6" key="1">
    <citation type="submission" date="2015-06" db="EMBL/GenBank/DDBJ databases">
        <title>Expansion of signal transduction pathways in fungi by whole-genome duplication.</title>
        <authorList>
            <consortium name="DOE Joint Genome Institute"/>
            <person name="Corrochano L.M."/>
            <person name="Kuo A."/>
            <person name="Marcet-Houben M."/>
            <person name="Polaino S."/>
            <person name="Salamov A."/>
            <person name="Villalobos J.M."/>
            <person name="Alvarez M.I."/>
            <person name="Avalos J."/>
            <person name="Benito E.P."/>
            <person name="Benoit I."/>
            <person name="Burger G."/>
            <person name="Camino L.P."/>
            <person name="Canovas D."/>
            <person name="Cerda-Olmedo E."/>
            <person name="Cheng J.-F."/>
            <person name="Dominguez A."/>
            <person name="Elias M."/>
            <person name="Eslava A.P."/>
            <person name="Glaser F."/>
            <person name="Grimwood J."/>
            <person name="Gutierrez G."/>
            <person name="Heitman J."/>
            <person name="Henrissat B."/>
            <person name="Iturriaga E.A."/>
            <person name="Lang B.F."/>
            <person name="Lavin J.L."/>
            <person name="Lee S."/>
            <person name="Li W."/>
            <person name="Lindquist E."/>
            <person name="Lopez-Garcia S."/>
            <person name="Luque E.M."/>
            <person name="Marcos A.T."/>
            <person name="Martin J."/>
            <person name="McCluskey K."/>
            <person name="Medina H.R."/>
            <person name="Miralles-Duran A."/>
            <person name="Miyazaki A."/>
            <person name="Munoz-Torres E."/>
            <person name="Oguiza J.A."/>
            <person name="Ohm R."/>
            <person name="Olmedo M."/>
            <person name="Orejas M."/>
            <person name="Ortiz-Castellanos L."/>
            <person name="Pisabarro A.G."/>
            <person name="Rodriguez-Romero J."/>
            <person name="Ruiz-Herrera J."/>
            <person name="Ruiz-Vazquez R."/>
            <person name="Sanz C."/>
            <person name="Schackwitz W."/>
            <person name="Schmutz J."/>
            <person name="Shahriari M."/>
            <person name="Shelest E."/>
            <person name="Silva-Franco F."/>
            <person name="Soanes D."/>
            <person name="Syed K."/>
            <person name="Tagua V.G."/>
            <person name="Talbot N.J."/>
            <person name="Thon M."/>
            <person name="De vries R.P."/>
            <person name="Wiebenga A."/>
            <person name="Yadav J.S."/>
            <person name="Braun E.L."/>
            <person name="Baker S."/>
            <person name="Garre V."/>
            <person name="Horwitz B."/>
            <person name="Torres-Martinez S."/>
            <person name="Idnurm A."/>
            <person name="Herrera-Estrella A."/>
            <person name="Gabaldon T."/>
            <person name="Grigoriev I.V."/>
        </authorList>
    </citation>
    <scope>NUCLEOTIDE SEQUENCE [LARGE SCALE GENOMIC DNA]</scope>
    <source>
        <strain evidence="6">NRRL 1555(-)</strain>
    </source>
</reference>
<feature type="compositionally biased region" description="Basic and acidic residues" evidence="3">
    <location>
        <begin position="96"/>
        <end position="110"/>
    </location>
</feature>
<evidence type="ECO:0000256" key="2">
    <source>
        <dbReference type="ARBA" id="ARBA00023242"/>
    </source>
</evidence>
<dbReference type="RefSeq" id="XP_018297766.1">
    <property type="nucleotide sequence ID" value="XM_018443082.1"/>
</dbReference>
<dbReference type="InterPro" id="IPR046347">
    <property type="entry name" value="bZIP_sf"/>
</dbReference>
<dbReference type="VEuPathDB" id="FungiDB:PHYBLDRAFT_75633"/>
<accession>A0A162Q3M9</accession>
<dbReference type="GO" id="GO:0001228">
    <property type="term" value="F:DNA-binding transcription activator activity, RNA polymerase II-specific"/>
    <property type="evidence" value="ECO:0007669"/>
    <property type="project" value="TreeGrafter"/>
</dbReference>
<gene>
    <name evidence="5" type="ORF">PHYBLDRAFT_75633</name>
</gene>
<dbReference type="STRING" id="763407.A0A162Q3M9"/>
<dbReference type="InParanoid" id="A0A162Q3M9"/>
<evidence type="ECO:0000256" key="1">
    <source>
        <dbReference type="ARBA" id="ARBA00004123"/>
    </source>
</evidence>
<feature type="region of interest" description="Disordered" evidence="3">
    <location>
        <begin position="175"/>
        <end position="251"/>
    </location>
</feature>
<dbReference type="OrthoDB" id="2593073at2759"/>
<feature type="compositionally biased region" description="Low complexity" evidence="3">
    <location>
        <begin position="180"/>
        <end position="236"/>
    </location>
</feature>
<dbReference type="PROSITE" id="PS00036">
    <property type="entry name" value="BZIP_BASIC"/>
    <property type="match status" value="1"/>
</dbReference>
<comment type="subcellular location">
    <subcellularLocation>
        <location evidence="1">Nucleus</location>
    </subcellularLocation>
</comment>
<organism evidence="5 6">
    <name type="scientific">Phycomyces blakesleeanus (strain ATCC 8743b / DSM 1359 / FGSC 10004 / NBRC 33097 / NRRL 1555)</name>
    <dbReference type="NCBI Taxonomy" id="763407"/>
    <lineage>
        <taxon>Eukaryota</taxon>
        <taxon>Fungi</taxon>
        <taxon>Fungi incertae sedis</taxon>
        <taxon>Mucoromycota</taxon>
        <taxon>Mucoromycotina</taxon>
        <taxon>Mucoromycetes</taxon>
        <taxon>Mucorales</taxon>
        <taxon>Phycomycetaceae</taxon>
        <taxon>Phycomyces</taxon>
    </lineage>
</organism>
<evidence type="ECO:0000313" key="6">
    <source>
        <dbReference type="Proteomes" id="UP000077315"/>
    </source>
</evidence>
<dbReference type="EMBL" id="KV440972">
    <property type="protein sequence ID" value="OAD79726.1"/>
    <property type="molecule type" value="Genomic_DNA"/>
</dbReference>
<evidence type="ECO:0000313" key="5">
    <source>
        <dbReference type="EMBL" id="OAD79726.1"/>
    </source>
</evidence>
<evidence type="ECO:0000259" key="4">
    <source>
        <dbReference type="PROSITE" id="PS00036"/>
    </source>
</evidence>
<feature type="region of interest" description="Disordered" evidence="3">
    <location>
        <begin position="48"/>
        <end position="126"/>
    </location>
</feature>
<sequence length="436" mass="49314">MQNENTLNVQTSWNLNDGALDLLNDAIVSHNRTQQKINDNGFSAAQSTLATESDKDKEESDTLSGSNKAGLSKRVFDTTDQADELSNSAAKRPGRKPLDETMVKDDLDPKQKRKAQNRAAQRAFRERKEQRVNELLLKIRELEEAYNSKDIQLAKENLILKEQLRQLEQENLALKDAQQNENTSTTSTTSTTNISTNTSMTSETKPKSEIYPISYSESSAEDCMNSSSSDSYSPQSQHNQDEEDISSSTNTPVTFPLASTEIRFNNIQPFQDFDFLSLPNNQAVDSTLSELLHGKGDLFSTYREPVDDNWIYEDSLKDLFGPESDLFGFTAPAPHPAPEYSSADYNALVDKYIITPEYQELKVEDKRTYLAHKIGEANRSGKPRGEIHNELIECPDFNLDLLCKEMKEKARCDVLKKVPMTEYEVKAYVDSFQPFH</sequence>
<dbReference type="GO" id="GO:0090575">
    <property type="term" value="C:RNA polymerase II transcription regulator complex"/>
    <property type="evidence" value="ECO:0007669"/>
    <property type="project" value="TreeGrafter"/>
</dbReference>
<dbReference type="GO" id="GO:0000976">
    <property type="term" value="F:transcription cis-regulatory region binding"/>
    <property type="evidence" value="ECO:0007669"/>
    <property type="project" value="InterPro"/>
</dbReference>
<dbReference type="AlphaFoldDB" id="A0A162Q3M9"/>